<feature type="transmembrane region" description="Helical" evidence="1">
    <location>
        <begin position="136"/>
        <end position="154"/>
    </location>
</feature>
<comment type="caution">
    <text evidence="3">The sequence shown here is derived from an EMBL/GenBank/DDBJ whole genome shotgun (WGS) entry which is preliminary data.</text>
</comment>
<evidence type="ECO:0000313" key="4">
    <source>
        <dbReference type="Proteomes" id="UP000727490"/>
    </source>
</evidence>
<evidence type="ECO:0000259" key="2">
    <source>
        <dbReference type="Pfam" id="PF02517"/>
    </source>
</evidence>
<dbReference type="EMBL" id="RPHB01000002">
    <property type="protein sequence ID" value="MBW3466886.1"/>
    <property type="molecule type" value="Genomic_DNA"/>
</dbReference>
<organism evidence="3 4">
    <name type="scientific">Arthrospiribacter ruber</name>
    <dbReference type="NCBI Taxonomy" id="2487934"/>
    <lineage>
        <taxon>Bacteria</taxon>
        <taxon>Pseudomonadati</taxon>
        <taxon>Bacteroidota</taxon>
        <taxon>Cytophagia</taxon>
        <taxon>Cytophagales</taxon>
        <taxon>Cyclobacteriaceae</taxon>
        <taxon>Arthrospiribacter</taxon>
    </lineage>
</organism>
<proteinExistence type="predicted"/>
<keyword evidence="1" id="KW-0472">Membrane</keyword>
<evidence type="ECO:0000256" key="1">
    <source>
        <dbReference type="SAM" id="Phobius"/>
    </source>
</evidence>
<accession>A0A951M7H0</accession>
<sequence>MTSLRTVWRNLILASIWFLLILFVLIAYYLITGLDQSVITEHMNSNIPFILLFAQIMMLVYLLASTRKYGFNIFKNGWKTYKSKIPIDVIGGILTGSVIAITYIYFLSPMQHILQMHIGDYVPAGEAMTSLGKHTMVFFIANVILAPFVEESLYRNFAMTIFLKKYSKLKTVVITSAMFGLMHWLGGFWYIMLTGLFVGVPLAIIVLKRGNLIWAFTTHLVLNSIEFIHISSL</sequence>
<keyword evidence="3" id="KW-0378">Hydrolase</keyword>
<dbReference type="GO" id="GO:0080120">
    <property type="term" value="P:CAAX-box protein maturation"/>
    <property type="evidence" value="ECO:0007669"/>
    <property type="project" value="UniProtKB-ARBA"/>
</dbReference>
<dbReference type="GO" id="GO:0008237">
    <property type="term" value="F:metallopeptidase activity"/>
    <property type="evidence" value="ECO:0007669"/>
    <property type="project" value="UniProtKB-KW"/>
</dbReference>
<keyword evidence="3" id="KW-0482">Metalloprotease</keyword>
<evidence type="ECO:0000313" key="3">
    <source>
        <dbReference type="EMBL" id="MBW3466886.1"/>
    </source>
</evidence>
<keyword evidence="1" id="KW-0812">Transmembrane</keyword>
<dbReference type="InterPro" id="IPR003675">
    <property type="entry name" value="Rce1/LyrA-like_dom"/>
</dbReference>
<feature type="domain" description="CAAX prenyl protease 2/Lysostaphin resistance protein A-like" evidence="2">
    <location>
        <begin position="135"/>
        <end position="224"/>
    </location>
</feature>
<dbReference type="RefSeq" id="WP_219287102.1">
    <property type="nucleotide sequence ID" value="NZ_RPHB01000002.1"/>
</dbReference>
<keyword evidence="3" id="KW-0645">Protease</keyword>
<keyword evidence="4" id="KW-1185">Reference proteome</keyword>
<keyword evidence="1" id="KW-1133">Transmembrane helix</keyword>
<name>A0A951M7H0_9BACT</name>
<dbReference type="AlphaFoldDB" id="A0A951M7H0"/>
<dbReference type="Pfam" id="PF02517">
    <property type="entry name" value="Rce1-like"/>
    <property type="match status" value="1"/>
</dbReference>
<dbReference type="Proteomes" id="UP000727490">
    <property type="component" value="Unassembled WGS sequence"/>
</dbReference>
<protein>
    <submittedName>
        <fullName evidence="3">CPBP family intramembrane metalloprotease</fullName>
    </submittedName>
</protein>
<feature type="transmembrane region" description="Helical" evidence="1">
    <location>
        <begin position="43"/>
        <end position="64"/>
    </location>
</feature>
<dbReference type="GO" id="GO:0004175">
    <property type="term" value="F:endopeptidase activity"/>
    <property type="evidence" value="ECO:0007669"/>
    <property type="project" value="UniProtKB-ARBA"/>
</dbReference>
<feature type="transmembrane region" description="Helical" evidence="1">
    <location>
        <begin position="188"/>
        <end position="207"/>
    </location>
</feature>
<reference evidence="3 4" key="1">
    <citation type="journal article" date="2020" name="Syst. Appl. Microbiol.">
        <title>Arthrospiribacter ruber gen. nov., sp. nov., a novel bacterium isolated from Arthrospira cultures.</title>
        <authorList>
            <person name="Waleron M."/>
            <person name="Misztak A."/>
            <person name="Waleron M.M."/>
            <person name="Furmaniak M."/>
            <person name="Mrozik A."/>
            <person name="Waleron K."/>
        </authorList>
    </citation>
    <scope>NUCLEOTIDE SEQUENCE [LARGE SCALE GENOMIC DNA]</scope>
    <source>
        <strain evidence="3 4">DPMB0001</strain>
    </source>
</reference>
<feature type="transmembrane region" description="Helical" evidence="1">
    <location>
        <begin position="12"/>
        <end position="31"/>
    </location>
</feature>
<gene>
    <name evidence="3" type="ORF">EGN73_03550</name>
</gene>
<feature type="transmembrane region" description="Helical" evidence="1">
    <location>
        <begin position="85"/>
        <end position="106"/>
    </location>
</feature>